<feature type="signal peptide" evidence="3">
    <location>
        <begin position="1"/>
        <end position="20"/>
    </location>
</feature>
<keyword evidence="2" id="KW-0813">Transport</keyword>
<feature type="chain" id="PRO_5039675971" evidence="3">
    <location>
        <begin position="21"/>
        <end position="435"/>
    </location>
</feature>
<evidence type="ECO:0000256" key="3">
    <source>
        <dbReference type="SAM" id="SignalP"/>
    </source>
</evidence>
<comment type="caution">
    <text evidence="4">The sequence shown here is derived from an EMBL/GenBank/DDBJ whole genome shotgun (WGS) entry which is preliminary data.</text>
</comment>
<dbReference type="SUPFAM" id="SSF53850">
    <property type="entry name" value="Periplasmic binding protein-like II"/>
    <property type="match status" value="1"/>
</dbReference>
<evidence type="ECO:0000256" key="1">
    <source>
        <dbReference type="ARBA" id="ARBA00008520"/>
    </source>
</evidence>
<dbReference type="EMBL" id="SDPU01000012">
    <property type="protein sequence ID" value="RYU14201.1"/>
    <property type="molecule type" value="Genomic_DNA"/>
</dbReference>
<reference evidence="4 5" key="1">
    <citation type="submission" date="2019-01" db="EMBL/GenBank/DDBJ databases">
        <title>Nocardioides guangzhouensis sp. nov., an actinobacterium isolated from soil.</title>
        <authorList>
            <person name="Fu Y."/>
            <person name="Cai Y."/>
            <person name="Lin Z."/>
            <person name="Chen P."/>
        </authorList>
    </citation>
    <scope>NUCLEOTIDE SEQUENCE [LARGE SCALE GENOMIC DNA]</scope>
    <source>
        <strain evidence="4 5">NBRC 105384</strain>
    </source>
</reference>
<dbReference type="AlphaFoldDB" id="A0A4Q5J8T5"/>
<evidence type="ECO:0000256" key="2">
    <source>
        <dbReference type="ARBA" id="ARBA00022448"/>
    </source>
</evidence>
<comment type="similarity">
    <text evidence="1">Belongs to the bacterial solute-binding protein 1 family.</text>
</comment>
<organism evidence="4 5">
    <name type="scientific">Nocardioides iriomotensis</name>
    <dbReference type="NCBI Taxonomy" id="715784"/>
    <lineage>
        <taxon>Bacteria</taxon>
        <taxon>Bacillati</taxon>
        <taxon>Actinomycetota</taxon>
        <taxon>Actinomycetes</taxon>
        <taxon>Propionibacteriales</taxon>
        <taxon>Nocardioidaceae</taxon>
        <taxon>Nocardioides</taxon>
    </lineage>
</organism>
<gene>
    <name evidence="4" type="ORF">ETU37_04675</name>
</gene>
<keyword evidence="3" id="KW-0732">Signal</keyword>
<dbReference type="PANTHER" id="PTHR43649">
    <property type="entry name" value="ARABINOSE-BINDING PROTEIN-RELATED"/>
    <property type="match status" value="1"/>
</dbReference>
<dbReference type="PANTHER" id="PTHR43649:SF29">
    <property type="entry name" value="OSMOPROTECTIVE COMPOUNDS-BINDING PROTEIN GGTB"/>
    <property type="match status" value="1"/>
</dbReference>
<evidence type="ECO:0000313" key="4">
    <source>
        <dbReference type="EMBL" id="RYU14201.1"/>
    </source>
</evidence>
<sequence length="435" mass="46229">MNFRANRVRRGVAIVATAGAALTLTGCLGSGSGGGGSEDDTVTIWTSMDAPIVEGLEKSLGEKADEAGIDVKWERVTGIDKLIMTKLNASDKPDIAIVPQPGVVANIVKRGGAQPLDDVVDMGALQDSMLPGIVDAGMVDGKYYGLQVNANVKSLVFYPKKAWDAAGYEAPETLDDLEALTEQIKSDGTPPWCLGIFSEGAVGWPATDWIEDLVARVGGEDTYNGWVDGEVKFNSPEVKEAATWFEDTVLAEGNVLGGRRGVASIDFGSAGNPMFEDKPGCWMLKQGTFITGFFPDDVQSNLDEEVGVFGFPPMESGGENYVVGGGDLATMLSDDDNTKEVMKMLSETDVGAEAAKTGAYISPHQDFDPEAYPNEIMKTAYTTATEANAFLFDGSDQMPGEVGAGTFWSEMTAWVTGDTDLDTALQNIDDSWPAS</sequence>
<protein>
    <submittedName>
        <fullName evidence="4">Carbohydrate ABC transporter substrate-binding protein</fullName>
    </submittedName>
</protein>
<dbReference type="Pfam" id="PF13416">
    <property type="entry name" value="SBP_bac_8"/>
    <property type="match status" value="1"/>
</dbReference>
<evidence type="ECO:0000313" key="5">
    <source>
        <dbReference type="Proteomes" id="UP000291189"/>
    </source>
</evidence>
<name>A0A4Q5J8T5_9ACTN</name>
<dbReference type="Gene3D" id="3.40.190.10">
    <property type="entry name" value="Periplasmic binding protein-like II"/>
    <property type="match status" value="2"/>
</dbReference>
<dbReference type="Proteomes" id="UP000291189">
    <property type="component" value="Unassembled WGS sequence"/>
</dbReference>
<dbReference type="InterPro" id="IPR006059">
    <property type="entry name" value="SBP"/>
</dbReference>
<dbReference type="InterPro" id="IPR050490">
    <property type="entry name" value="Bact_solute-bd_prot1"/>
</dbReference>
<dbReference type="PROSITE" id="PS51257">
    <property type="entry name" value="PROKAR_LIPOPROTEIN"/>
    <property type="match status" value="1"/>
</dbReference>
<accession>A0A4Q5J8T5</accession>
<keyword evidence="5" id="KW-1185">Reference proteome</keyword>
<dbReference type="OrthoDB" id="8663148at2"/>
<dbReference type="RefSeq" id="WP_129985799.1">
    <property type="nucleotide sequence ID" value="NZ_SDPU01000012.1"/>
</dbReference>
<proteinExistence type="inferred from homology"/>